<dbReference type="AlphaFoldDB" id="A0A087BB82"/>
<proteinExistence type="predicted"/>
<comment type="caution">
    <text evidence="2">The sequence shown here is derived from an EMBL/GenBank/DDBJ whole genome shotgun (WGS) entry which is preliminary data.</text>
</comment>
<evidence type="ECO:0000313" key="2">
    <source>
        <dbReference type="EMBL" id="KFI68282.1"/>
    </source>
</evidence>
<accession>A0A087BB82</accession>
<organism evidence="2 3">
    <name type="scientific">Bifidobacterium magnum</name>
    <dbReference type="NCBI Taxonomy" id="1692"/>
    <lineage>
        <taxon>Bacteria</taxon>
        <taxon>Bacillati</taxon>
        <taxon>Actinomycetota</taxon>
        <taxon>Actinomycetes</taxon>
        <taxon>Bifidobacteriales</taxon>
        <taxon>Bifidobacteriaceae</taxon>
        <taxon>Bifidobacterium</taxon>
    </lineage>
</organism>
<name>A0A087BB82_9BIFI</name>
<reference evidence="2 3" key="1">
    <citation type="submission" date="2014-03" db="EMBL/GenBank/DDBJ databases">
        <title>Genomics of Bifidobacteria.</title>
        <authorList>
            <person name="Ventura M."/>
            <person name="Milani C."/>
            <person name="Lugli G.A."/>
        </authorList>
    </citation>
    <scope>NUCLEOTIDE SEQUENCE [LARGE SCALE GENOMIC DNA]</scope>
    <source>
        <strain evidence="2 3">LMG 11591</strain>
    </source>
</reference>
<dbReference type="STRING" id="1692.BMAGN_0234"/>
<keyword evidence="1" id="KW-0472">Membrane</keyword>
<protein>
    <submittedName>
        <fullName evidence="2">Uncharacterized protein</fullName>
    </submittedName>
</protein>
<gene>
    <name evidence="2" type="ORF">BMAGN_0234</name>
</gene>
<keyword evidence="3" id="KW-1185">Reference proteome</keyword>
<dbReference type="RefSeq" id="WP_022860039.1">
    <property type="nucleotide sequence ID" value="NZ_JGZB01000004.1"/>
</dbReference>
<dbReference type="Proteomes" id="UP000029052">
    <property type="component" value="Unassembled WGS sequence"/>
</dbReference>
<keyword evidence="1" id="KW-1133">Transmembrane helix</keyword>
<sequence>MNTEEVMSMVTDLMPSWGIVAVIAVVVAVFAIKHYVDEYRKKK</sequence>
<evidence type="ECO:0000256" key="1">
    <source>
        <dbReference type="SAM" id="Phobius"/>
    </source>
</evidence>
<evidence type="ECO:0000313" key="3">
    <source>
        <dbReference type="Proteomes" id="UP000029052"/>
    </source>
</evidence>
<dbReference type="EMBL" id="JGZB01000004">
    <property type="protein sequence ID" value="KFI68282.1"/>
    <property type="molecule type" value="Genomic_DNA"/>
</dbReference>
<feature type="transmembrane region" description="Helical" evidence="1">
    <location>
        <begin position="16"/>
        <end position="36"/>
    </location>
</feature>
<keyword evidence="1" id="KW-0812">Transmembrane</keyword>